<organism evidence="7 8">
    <name type="scientific">Pseudomonas syringae</name>
    <dbReference type="NCBI Taxonomy" id="317"/>
    <lineage>
        <taxon>Bacteria</taxon>
        <taxon>Pseudomonadati</taxon>
        <taxon>Pseudomonadota</taxon>
        <taxon>Gammaproteobacteria</taxon>
        <taxon>Pseudomonadales</taxon>
        <taxon>Pseudomonadaceae</taxon>
        <taxon>Pseudomonas</taxon>
    </lineage>
</organism>
<dbReference type="EMBL" id="LGSI01000035">
    <property type="protein sequence ID" value="OCR25331.1"/>
    <property type="molecule type" value="Genomic_DNA"/>
</dbReference>
<dbReference type="Pfam" id="PF02900">
    <property type="entry name" value="LigB"/>
    <property type="match status" value="1"/>
</dbReference>
<dbReference type="RefSeq" id="WP_065833039.1">
    <property type="nucleotide sequence ID" value="NZ_LGSI01000035.1"/>
</dbReference>
<feature type="domain" description="Extradiol ring-cleavage dioxygenase class III enzyme subunit B" evidence="6">
    <location>
        <begin position="42"/>
        <end position="254"/>
    </location>
</feature>
<dbReference type="PANTHER" id="PTHR30096:SF0">
    <property type="entry name" value="4,5-DOPA DIOXYGENASE EXTRADIOL-LIKE PROTEIN"/>
    <property type="match status" value="1"/>
</dbReference>
<keyword evidence="5" id="KW-0560">Oxidoreductase</keyword>
<dbReference type="InterPro" id="IPR014436">
    <property type="entry name" value="Extradiol_dOase_DODA"/>
</dbReference>
<accession>A0A1C7Z5X3</accession>
<dbReference type="GO" id="GO:0016702">
    <property type="term" value="F:oxidoreductase activity, acting on single donors with incorporation of molecular oxygen, incorporation of two atoms of oxygen"/>
    <property type="evidence" value="ECO:0007669"/>
    <property type="project" value="UniProtKB-ARBA"/>
</dbReference>
<evidence type="ECO:0000313" key="8">
    <source>
        <dbReference type="Proteomes" id="UP000093104"/>
    </source>
</evidence>
<gene>
    <name evidence="7" type="ORF">AFK24_09725</name>
</gene>
<dbReference type="OrthoDB" id="9790889at2"/>
<dbReference type="Proteomes" id="UP000093104">
    <property type="component" value="Unassembled WGS sequence"/>
</dbReference>
<comment type="cofactor">
    <cofactor evidence="1">
        <name>Zn(2+)</name>
        <dbReference type="ChEBI" id="CHEBI:29105"/>
    </cofactor>
</comment>
<dbReference type="SUPFAM" id="SSF53213">
    <property type="entry name" value="LigB-like"/>
    <property type="match status" value="1"/>
</dbReference>
<evidence type="ECO:0000259" key="6">
    <source>
        <dbReference type="Pfam" id="PF02900"/>
    </source>
</evidence>
<dbReference type="AlphaFoldDB" id="A0A1C7Z5X3"/>
<evidence type="ECO:0000256" key="5">
    <source>
        <dbReference type="ARBA" id="ARBA00023002"/>
    </source>
</evidence>
<evidence type="ECO:0000256" key="1">
    <source>
        <dbReference type="ARBA" id="ARBA00001947"/>
    </source>
</evidence>
<comment type="similarity">
    <text evidence="2">Belongs to the DODA-type extradiol aromatic ring-opening dioxygenase family.</text>
</comment>
<dbReference type="CDD" id="cd07363">
    <property type="entry name" value="45_DOPA_Dioxygenase"/>
    <property type="match status" value="1"/>
</dbReference>
<evidence type="ECO:0000256" key="3">
    <source>
        <dbReference type="ARBA" id="ARBA00022723"/>
    </source>
</evidence>
<dbReference type="PANTHER" id="PTHR30096">
    <property type="entry name" value="4,5-DOPA DIOXYGENASE EXTRADIOL-LIKE PROTEIN"/>
    <property type="match status" value="1"/>
</dbReference>
<dbReference type="NCBIfam" id="NF007914">
    <property type="entry name" value="PRK10628.1"/>
    <property type="match status" value="1"/>
</dbReference>
<evidence type="ECO:0000256" key="2">
    <source>
        <dbReference type="ARBA" id="ARBA00007581"/>
    </source>
</evidence>
<dbReference type="PATRIC" id="fig|317.243.peg.1225"/>
<name>A0A1C7Z5X3_PSESX</name>
<proteinExistence type="inferred from homology"/>
<keyword evidence="7" id="KW-0223">Dioxygenase</keyword>
<reference evidence="7 8" key="1">
    <citation type="submission" date="2015-07" db="EMBL/GenBank/DDBJ databases">
        <title>Draft genome sequence of a diazotrophic, plant growth-promoting rhizobacterium of the Pseudomonas syringae complex.</title>
        <authorList>
            <person name="Patten C.L."/>
            <person name="Jeong H."/>
        </authorList>
    </citation>
    <scope>NUCLEOTIDE SEQUENCE [LARGE SCALE GENOMIC DNA]</scope>
    <source>
        <strain evidence="7 8">GR12-2</strain>
    </source>
</reference>
<dbReference type="Gene3D" id="3.40.830.10">
    <property type="entry name" value="LigB-like"/>
    <property type="match status" value="1"/>
</dbReference>
<sequence>MTTTLPSTRLPTLFIGHGTPMNALERNEFSESWAALGKCIGKPKAILMVSAHWMTRGVAVTAMARPRTIHDFGAFPQTLFDKRYPAPGAPELAKRIEALLNPLPVTLDRNWGFDHGTWSVLVHLYPEADVPVLQLSMESSQPPSFHYELGARLQRLRDEGVLIIGSGNVVHNLPMINFAKTESGFDWAVRFQDRVRKIITSGDDRTLTDFPNMGADADRSIPSADHFLPLLYVLGARDMHDDAVEFITPHCIFGSLSMMSIALWPSARP</sequence>
<evidence type="ECO:0000256" key="4">
    <source>
        <dbReference type="ARBA" id="ARBA00022833"/>
    </source>
</evidence>
<dbReference type="InterPro" id="IPR004183">
    <property type="entry name" value="Xdiol_dOase_suB"/>
</dbReference>
<dbReference type="GO" id="GO:0008270">
    <property type="term" value="F:zinc ion binding"/>
    <property type="evidence" value="ECO:0007669"/>
    <property type="project" value="InterPro"/>
</dbReference>
<dbReference type="PIRSF" id="PIRSF006157">
    <property type="entry name" value="Doxgns_DODA"/>
    <property type="match status" value="1"/>
</dbReference>
<keyword evidence="4" id="KW-0862">Zinc</keyword>
<dbReference type="GO" id="GO:0008198">
    <property type="term" value="F:ferrous iron binding"/>
    <property type="evidence" value="ECO:0007669"/>
    <property type="project" value="InterPro"/>
</dbReference>
<keyword evidence="3" id="KW-0479">Metal-binding</keyword>
<comment type="caution">
    <text evidence="7">The sequence shown here is derived from an EMBL/GenBank/DDBJ whole genome shotgun (WGS) entry which is preliminary data.</text>
</comment>
<protein>
    <submittedName>
        <fullName evidence="7">Dioxygenase</fullName>
    </submittedName>
</protein>
<evidence type="ECO:0000313" key="7">
    <source>
        <dbReference type="EMBL" id="OCR25331.1"/>
    </source>
</evidence>